<accession>A0A8H9GQD4</accession>
<feature type="region of interest" description="Disordered" evidence="2">
    <location>
        <begin position="59"/>
        <end position="81"/>
    </location>
</feature>
<keyword evidence="5" id="KW-1185">Reference proteome</keyword>
<dbReference type="Gene3D" id="3.40.50.2300">
    <property type="match status" value="1"/>
</dbReference>
<name>A0A8H9GQD4_9MICO</name>
<evidence type="ECO:0000313" key="5">
    <source>
        <dbReference type="Proteomes" id="UP000655589"/>
    </source>
</evidence>
<dbReference type="InterPro" id="IPR003760">
    <property type="entry name" value="PnrA-like"/>
</dbReference>
<feature type="domain" description="ABC transporter substrate-binding protein PnrA-like" evidence="3">
    <location>
        <begin position="96"/>
        <end position="192"/>
    </location>
</feature>
<evidence type="ECO:0000256" key="2">
    <source>
        <dbReference type="SAM" id="MobiDB-lite"/>
    </source>
</evidence>
<keyword evidence="1" id="KW-0732">Signal</keyword>
<gene>
    <name evidence="4" type="ORF">GCM10010102_36480</name>
</gene>
<proteinExistence type="predicted"/>
<evidence type="ECO:0000259" key="3">
    <source>
        <dbReference type="Pfam" id="PF02608"/>
    </source>
</evidence>
<dbReference type="Proteomes" id="UP000655589">
    <property type="component" value="Unassembled WGS sequence"/>
</dbReference>
<comment type="caution">
    <text evidence="4">The sequence shown here is derived from an EMBL/GenBank/DDBJ whole genome shotgun (WGS) entry which is preliminary data.</text>
</comment>
<evidence type="ECO:0000256" key="1">
    <source>
        <dbReference type="ARBA" id="ARBA00022729"/>
    </source>
</evidence>
<reference evidence="4" key="1">
    <citation type="journal article" date="2014" name="Int. J. Syst. Evol. Microbiol.">
        <title>Complete genome sequence of Corynebacterium casei LMG S-19264T (=DSM 44701T), isolated from a smear-ripened cheese.</title>
        <authorList>
            <consortium name="US DOE Joint Genome Institute (JGI-PGF)"/>
            <person name="Walter F."/>
            <person name="Albersmeier A."/>
            <person name="Kalinowski J."/>
            <person name="Ruckert C."/>
        </authorList>
    </citation>
    <scope>NUCLEOTIDE SEQUENCE</scope>
    <source>
        <strain evidence="4">JCM 3051</strain>
    </source>
</reference>
<organism evidence="4 5">
    <name type="scientific">Promicromonospora citrea</name>
    <dbReference type="NCBI Taxonomy" id="43677"/>
    <lineage>
        <taxon>Bacteria</taxon>
        <taxon>Bacillati</taxon>
        <taxon>Actinomycetota</taxon>
        <taxon>Actinomycetes</taxon>
        <taxon>Micrococcales</taxon>
        <taxon>Promicromonosporaceae</taxon>
        <taxon>Promicromonospora</taxon>
    </lineage>
</organism>
<dbReference type="RefSeq" id="WP_171106795.1">
    <property type="nucleotide sequence ID" value="NZ_BMPT01000017.1"/>
</dbReference>
<reference evidence="4" key="2">
    <citation type="submission" date="2020-09" db="EMBL/GenBank/DDBJ databases">
        <authorList>
            <person name="Sun Q."/>
            <person name="Ohkuma M."/>
        </authorList>
    </citation>
    <scope>NUCLEOTIDE SEQUENCE</scope>
    <source>
        <strain evidence="4">JCM 3051</strain>
    </source>
</reference>
<sequence length="239" mass="23735">MRRPLRPATGSAGRRLAGTAAGAALVVLLAACGSVPGGAPAAPGADPASSAAPLTPAAARFAGSAERPAPEATVRPVPGTWADAGLPAGSTVVLVTRGDDAATATLTDAVRQHADAHGADLTVLRARDDDEVERRIDEAVASSADLVVGAGDGVVDVFSLVTAQYLGTQFLVVGAQLPEPTHNVTAVVWPGAEFRGTGLGNEAADPASVTPERARDAVGAGVASVRHGLTGIVVELPAR</sequence>
<dbReference type="Pfam" id="PF02608">
    <property type="entry name" value="Bmp"/>
    <property type="match status" value="1"/>
</dbReference>
<dbReference type="GO" id="GO:0005886">
    <property type="term" value="C:plasma membrane"/>
    <property type="evidence" value="ECO:0007669"/>
    <property type="project" value="InterPro"/>
</dbReference>
<protein>
    <recommendedName>
        <fullName evidence="3">ABC transporter substrate-binding protein PnrA-like domain-containing protein</fullName>
    </recommendedName>
</protein>
<dbReference type="AlphaFoldDB" id="A0A8H9GQD4"/>
<dbReference type="PROSITE" id="PS51257">
    <property type="entry name" value="PROKAR_LIPOPROTEIN"/>
    <property type="match status" value="1"/>
</dbReference>
<evidence type="ECO:0000313" key="4">
    <source>
        <dbReference type="EMBL" id="GGM37590.1"/>
    </source>
</evidence>
<dbReference type="EMBL" id="BMPT01000017">
    <property type="protein sequence ID" value="GGM37590.1"/>
    <property type="molecule type" value="Genomic_DNA"/>
</dbReference>